<dbReference type="AlphaFoldDB" id="A0A0F9K6C2"/>
<comment type="caution">
    <text evidence="1">The sequence shown here is derived from an EMBL/GenBank/DDBJ whole genome shotgun (WGS) entry which is preliminary data.</text>
</comment>
<evidence type="ECO:0000313" key="1">
    <source>
        <dbReference type="EMBL" id="KKM06713.1"/>
    </source>
</evidence>
<dbReference type="EMBL" id="LAZR01015930">
    <property type="protein sequence ID" value="KKM06713.1"/>
    <property type="molecule type" value="Genomic_DNA"/>
</dbReference>
<proteinExistence type="predicted"/>
<protein>
    <submittedName>
        <fullName evidence="1">Uncharacterized protein</fullName>
    </submittedName>
</protein>
<reference evidence="1" key="1">
    <citation type="journal article" date="2015" name="Nature">
        <title>Complex archaea that bridge the gap between prokaryotes and eukaryotes.</title>
        <authorList>
            <person name="Spang A."/>
            <person name="Saw J.H."/>
            <person name="Jorgensen S.L."/>
            <person name="Zaremba-Niedzwiedzka K."/>
            <person name="Martijn J."/>
            <person name="Lind A.E."/>
            <person name="van Eijk R."/>
            <person name="Schleper C."/>
            <person name="Guy L."/>
            <person name="Ettema T.J."/>
        </authorList>
    </citation>
    <scope>NUCLEOTIDE SEQUENCE</scope>
</reference>
<organism evidence="1">
    <name type="scientific">marine sediment metagenome</name>
    <dbReference type="NCBI Taxonomy" id="412755"/>
    <lineage>
        <taxon>unclassified sequences</taxon>
        <taxon>metagenomes</taxon>
        <taxon>ecological metagenomes</taxon>
    </lineage>
</organism>
<name>A0A0F9K6C2_9ZZZZ</name>
<accession>A0A0F9K6C2</accession>
<sequence>MKIVISTMCICLIMLAAPAFGDTYEDCRSATAEHFIADFLVDHAEEGMVSVDFQKSEKGLVEVRPGAQGYYDYVIRLRIKYGENTEYEIAPFSLWTIYYSRHPVGLCWVHGTTKYYPPLPMPSSPY</sequence>
<gene>
    <name evidence="1" type="ORF">LCGC14_1741220</name>
</gene>